<dbReference type="SUPFAM" id="SSF52172">
    <property type="entry name" value="CheY-like"/>
    <property type="match status" value="1"/>
</dbReference>
<dbReference type="InterPro" id="IPR050595">
    <property type="entry name" value="Bact_response_regulator"/>
</dbReference>
<evidence type="ECO:0000313" key="5">
    <source>
        <dbReference type="EMBL" id="SHE42725.1"/>
    </source>
</evidence>
<proteinExistence type="predicted"/>
<dbReference type="EMBL" id="FQUL01000005">
    <property type="protein sequence ID" value="SHE42725.1"/>
    <property type="molecule type" value="Genomic_DNA"/>
</dbReference>
<dbReference type="PANTHER" id="PTHR44591:SF14">
    <property type="entry name" value="PROTEIN PILG"/>
    <property type="match status" value="1"/>
</dbReference>
<dbReference type="Gene3D" id="3.40.50.2300">
    <property type="match status" value="1"/>
</dbReference>
<feature type="domain" description="Response regulatory" evidence="4">
    <location>
        <begin position="1"/>
        <end position="116"/>
    </location>
</feature>
<feature type="modified residue" description="4-aspartylphosphate" evidence="3">
    <location>
        <position position="48"/>
    </location>
</feature>
<protein>
    <submittedName>
        <fullName evidence="5">Response regulator receiver domain-containing protein</fullName>
    </submittedName>
</protein>
<evidence type="ECO:0000256" key="3">
    <source>
        <dbReference type="PROSITE-ProRule" id="PRU00169"/>
    </source>
</evidence>
<dbReference type="Pfam" id="PF00072">
    <property type="entry name" value="Response_reg"/>
    <property type="match status" value="1"/>
</dbReference>
<dbReference type="GO" id="GO:0000160">
    <property type="term" value="P:phosphorelay signal transduction system"/>
    <property type="evidence" value="ECO:0007669"/>
    <property type="project" value="UniProtKB-KW"/>
</dbReference>
<dbReference type="Proteomes" id="UP000184295">
    <property type="component" value="Unassembled WGS sequence"/>
</dbReference>
<dbReference type="InterPro" id="IPR011006">
    <property type="entry name" value="CheY-like_superfamily"/>
</dbReference>
<dbReference type="InterPro" id="IPR001789">
    <property type="entry name" value="Sig_transdc_resp-reg_receiver"/>
</dbReference>
<dbReference type="AlphaFoldDB" id="A0A1M4TEB7"/>
<dbReference type="PANTHER" id="PTHR44591">
    <property type="entry name" value="STRESS RESPONSE REGULATOR PROTEIN 1"/>
    <property type="match status" value="1"/>
</dbReference>
<reference evidence="6" key="1">
    <citation type="submission" date="2016-11" db="EMBL/GenBank/DDBJ databases">
        <authorList>
            <person name="Varghese N."/>
            <person name="Submissions S."/>
        </authorList>
    </citation>
    <scope>NUCLEOTIDE SEQUENCE [LARGE SCALE GENOMIC DNA]</scope>
    <source>
        <strain evidence="6">DSM 19514</strain>
    </source>
</reference>
<keyword evidence="1 3" id="KW-0597">Phosphoprotein</keyword>
<keyword evidence="2" id="KW-0902">Two-component regulatory system</keyword>
<dbReference type="CDD" id="cd00156">
    <property type="entry name" value="REC"/>
    <property type="match status" value="1"/>
</dbReference>
<accession>A0A1M4TEB7</accession>
<dbReference type="STRING" id="1121881.SAMN02745225_00577"/>
<sequence length="134" mass="14838">MIVSDSTETRAEIASHLSLIEVQIIEVASGKDVRSYVERHEPDLVISDMQVGSMGGYAIVMDLRLEESGGRQGHTPVLLLLDRRADVFLARRCRAEGYLVKPISGIRLRKAVAALLEGRTFEDSAFRPIETSAR</sequence>
<keyword evidence="6" id="KW-1185">Reference proteome</keyword>
<gene>
    <name evidence="5" type="ORF">SAMN02745225_00577</name>
</gene>
<evidence type="ECO:0000259" key="4">
    <source>
        <dbReference type="PROSITE" id="PS50110"/>
    </source>
</evidence>
<evidence type="ECO:0000313" key="6">
    <source>
        <dbReference type="Proteomes" id="UP000184295"/>
    </source>
</evidence>
<evidence type="ECO:0000256" key="1">
    <source>
        <dbReference type="ARBA" id="ARBA00022553"/>
    </source>
</evidence>
<dbReference type="SMART" id="SM00448">
    <property type="entry name" value="REC"/>
    <property type="match status" value="1"/>
</dbReference>
<evidence type="ECO:0000256" key="2">
    <source>
        <dbReference type="ARBA" id="ARBA00023012"/>
    </source>
</evidence>
<name>A0A1M4TEB7_9ACTN</name>
<organism evidence="5 6">
    <name type="scientific">Ferrithrix thermotolerans DSM 19514</name>
    <dbReference type="NCBI Taxonomy" id="1121881"/>
    <lineage>
        <taxon>Bacteria</taxon>
        <taxon>Bacillati</taxon>
        <taxon>Actinomycetota</taxon>
        <taxon>Acidimicrobiia</taxon>
        <taxon>Acidimicrobiales</taxon>
        <taxon>Acidimicrobiaceae</taxon>
        <taxon>Ferrithrix</taxon>
    </lineage>
</organism>
<dbReference type="PROSITE" id="PS50110">
    <property type="entry name" value="RESPONSE_REGULATORY"/>
    <property type="match status" value="1"/>
</dbReference>